<dbReference type="EMBL" id="CP069127">
    <property type="protein sequence ID" value="QRG69658.1"/>
    <property type="molecule type" value="Genomic_DNA"/>
</dbReference>
<name>A0ABX7FTT6_BRECH</name>
<evidence type="ECO:0000313" key="2">
    <source>
        <dbReference type="EMBL" id="QRG69658.1"/>
    </source>
</evidence>
<evidence type="ECO:0000313" key="3">
    <source>
        <dbReference type="Proteomes" id="UP000596248"/>
    </source>
</evidence>
<feature type="transmembrane region" description="Helical" evidence="1">
    <location>
        <begin position="66"/>
        <end position="85"/>
    </location>
</feature>
<gene>
    <name evidence="2" type="ORF">JNE38_11365</name>
</gene>
<keyword evidence="1" id="KW-0812">Transmembrane</keyword>
<reference evidence="2 3" key="1">
    <citation type="submission" date="2021-01" db="EMBL/GenBank/DDBJ databases">
        <title>Identification of strong promoters based on the transcriptome of Brevibacillus choshinensis.</title>
        <authorList>
            <person name="Yao D."/>
            <person name="Zhang K."/>
            <person name="Wu J."/>
        </authorList>
    </citation>
    <scope>NUCLEOTIDE SEQUENCE [LARGE SCALE GENOMIC DNA]</scope>
    <source>
        <strain evidence="2 3">HPD31-SP3</strain>
    </source>
</reference>
<keyword evidence="1" id="KW-0472">Membrane</keyword>
<feature type="transmembrane region" description="Helical" evidence="1">
    <location>
        <begin position="32"/>
        <end position="54"/>
    </location>
</feature>
<protein>
    <submittedName>
        <fullName evidence="2">DUF3100 domain-containing protein</fullName>
    </submittedName>
</protein>
<feature type="transmembrane region" description="Helical" evidence="1">
    <location>
        <begin position="7"/>
        <end position="26"/>
    </location>
</feature>
<feature type="transmembrane region" description="Helical" evidence="1">
    <location>
        <begin position="193"/>
        <end position="215"/>
    </location>
</feature>
<dbReference type="InterPro" id="IPR021450">
    <property type="entry name" value="DUF3100"/>
</dbReference>
<keyword evidence="1" id="KW-1133">Transmembrane helix</keyword>
<evidence type="ECO:0000256" key="1">
    <source>
        <dbReference type="SAM" id="Phobius"/>
    </source>
</evidence>
<dbReference type="Pfam" id="PF11299">
    <property type="entry name" value="DUF3100"/>
    <property type="match status" value="1"/>
</dbReference>
<feature type="transmembrane region" description="Helical" evidence="1">
    <location>
        <begin position="105"/>
        <end position="125"/>
    </location>
</feature>
<feature type="transmembrane region" description="Helical" evidence="1">
    <location>
        <begin position="222"/>
        <end position="246"/>
    </location>
</feature>
<dbReference type="RefSeq" id="WP_203356645.1">
    <property type="nucleotide sequence ID" value="NZ_CP069127.1"/>
</dbReference>
<feature type="transmembrane region" description="Helical" evidence="1">
    <location>
        <begin position="160"/>
        <end position="181"/>
    </location>
</feature>
<proteinExistence type="predicted"/>
<accession>A0ABX7FTT6</accession>
<keyword evidence="3" id="KW-1185">Reference proteome</keyword>
<organism evidence="2 3">
    <name type="scientific">Brevibacillus choshinensis</name>
    <dbReference type="NCBI Taxonomy" id="54911"/>
    <lineage>
        <taxon>Bacteria</taxon>
        <taxon>Bacillati</taxon>
        <taxon>Bacillota</taxon>
        <taxon>Bacilli</taxon>
        <taxon>Bacillales</taxon>
        <taxon>Paenibacillaceae</taxon>
        <taxon>Brevibacillus</taxon>
    </lineage>
</organism>
<sequence length="278" mass="29667">MTEQRVNVFKLHFIVLILVALTEFIGTKKINIGIGVIALFPMLYALILGGFISWPKFKWLKEKEMNAAASILGLSFFLFICKLGANIGPELPKLMSSGVSLLFQEVGHIVGTIALGLPVALWIGLKREAIGATYSLDREPNLAIIVEKFGANSPEARGALGVYICGTLFGAIYMSILASLLGSSGLFHPISLAMGAAVGSGSMMAAATGSLAVIFPEAAKDIAFYSGAANLIMSIIGTYVCIFVSLPLTQRLYKSLEPIIGRKSKHHQNHQEGGQHSA</sequence>
<dbReference type="Proteomes" id="UP000596248">
    <property type="component" value="Chromosome"/>
</dbReference>